<dbReference type="InterPro" id="IPR001789">
    <property type="entry name" value="Sig_transdc_resp-reg_receiver"/>
</dbReference>
<evidence type="ECO:0000259" key="5">
    <source>
        <dbReference type="PROSITE" id="PS50110"/>
    </source>
</evidence>
<dbReference type="Pfam" id="PF00196">
    <property type="entry name" value="GerE"/>
    <property type="match status" value="1"/>
</dbReference>
<dbReference type="CDD" id="cd17535">
    <property type="entry name" value="REC_NarL-like"/>
    <property type="match status" value="1"/>
</dbReference>
<evidence type="ECO:0000313" key="7">
    <source>
        <dbReference type="Proteomes" id="UP000187941"/>
    </source>
</evidence>
<dbReference type="InterPro" id="IPR036388">
    <property type="entry name" value="WH-like_DNA-bd_sf"/>
</dbReference>
<dbReference type="InterPro" id="IPR058245">
    <property type="entry name" value="NreC/VraR/RcsB-like_REC"/>
</dbReference>
<feature type="modified residue" description="4-aspartylphosphate" evidence="3">
    <location>
        <position position="34"/>
    </location>
</feature>
<evidence type="ECO:0000256" key="1">
    <source>
        <dbReference type="ARBA" id="ARBA00022553"/>
    </source>
</evidence>
<organism evidence="6 7">
    <name type="scientific">Spirosoma montaniterrae</name>
    <dbReference type="NCBI Taxonomy" id="1178516"/>
    <lineage>
        <taxon>Bacteria</taxon>
        <taxon>Pseudomonadati</taxon>
        <taxon>Bacteroidota</taxon>
        <taxon>Cytophagia</taxon>
        <taxon>Cytophagales</taxon>
        <taxon>Cytophagaceae</taxon>
        <taxon>Spirosoma</taxon>
    </lineage>
</organism>
<evidence type="ECO:0000313" key="6">
    <source>
        <dbReference type="EMBL" id="AQG80384.1"/>
    </source>
</evidence>
<dbReference type="InterPro" id="IPR011006">
    <property type="entry name" value="CheY-like_superfamily"/>
</dbReference>
<evidence type="ECO:0000256" key="3">
    <source>
        <dbReference type="PROSITE-ProRule" id="PRU00169"/>
    </source>
</evidence>
<dbReference type="InterPro" id="IPR000792">
    <property type="entry name" value="Tscrpt_reg_LuxR_C"/>
</dbReference>
<dbReference type="SMART" id="SM00448">
    <property type="entry name" value="REC"/>
    <property type="match status" value="1"/>
</dbReference>
<keyword evidence="1 3" id="KW-0597">Phosphoprotein</keyword>
<sequence>MAADPALLVIYKCRSVDEALRALRSTPVDVVLSDLYLSNDTTGLDLLARMREGGLTAPVIILSSDDNPAVVRQALALGISAYLTKHSEGSAIRQAVRWVAQPQNQDQVYLWPSSLRRSVFAEPQPTHTPPAVLTKLTRREIDVLRLFGQGAEPKEITGAFEPPLALPTVYSHLQNIRRKLDLSNEVELRSFGLRYLSGDSETGRVTSVRRPPSGRLVTNSVPLN</sequence>
<dbReference type="Gene3D" id="1.10.10.10">
    <property type="entry name" value="Winged helix-like DNA-binding domain superfamily/Winged helix DNA-binding domain"/>
    <property type="match status" value="1"/>
</dbReference>
<feature type="region of interest" description="Disordered" evidence="4">
    <location>
        <begin position="202"/>
        <end position="224"/>
    </location>
</feature>
<dbReference type="GO" id="GO:0003677">
    <property type="term" value="F:DNA binding"/>
    <property type="evidence" value="ECO:0007669"/>
    <property type="project" value="UniProtKB-KW"/>
</dbReference>
<reference evidence="6 7" key="1">
    <citation type="submission" date="2016-01" db="EMBL/GenBank/DDBJ databases">
        <authorList>
            <person name="Oliw E.H."/>
        </authorList>
    </citation>
    <scope>NUCLEOTIDE SEQUENCE [LARGE SCALE GENOMIC DNA]</scope>
    <source>
        <strain evidence="6 7">DY10</strain>
    </source>
</reference>
<gene>
    <name evidence="6" type="ORF">AWR27_14270</name>
</gene>
<proteinExistence type="predicted"/>
<dbReference type="SUPFAM" id="SSF52172">
    <property type="entry name" value="CheY-like"/>
    <property type="match status" value="1"/>
</dbReference>
<dbReference type="Gene3D" id="3.40.50.2300">
    <property type="match status" value="1"/>
</dbReference>
<dbReference type="PANTHER" id="PTHR43214">
    <property type="entry name" value="TWO-COMPONENT RESPONSE REGULATOR"/>
    <property type="match status" value="1"/>
</dbReference>
<dbReference type="GO" id="GO:0006355">
    <property type="term" value="P:regulation of DNA-templated transcription"/>
    <property type="evidence" value="ECO:0007669"/>
    <property type="project" value="InterPro"/>
</dbReference>
<dbReference type="InterPro" id="IPR039420">
    <property type="entry name" value="WalR-like"/>
</dbReference>
<evidence type="ECO:0000256" key="4">
    <source>
        <dbReference type="SAM" id="MobiDB-lite"/>
    </source>
</evidence>
<feature type="domain" description="Response regulatory" evidence="5">
    <location>
        <begin position="1"/>
        <end position="100"/>
    </location>
</feature>
<dbReference type="PROSITE" id="PS50110">
    <property type="entry name" value="RESPONSE_REGULATORY"/>
    <property type="match status" value="1"/>
</dbReference>
<dbReference type="KEGG" id="smon:AWR27_14270"/>
<dbReference type="GO" id="GO:0000160">
    <property type="term" value="P:phosphorelay signal transduction system"/>
    <property type="evidence" value="ECO:0007669"/>
    <property type="project" value="InterPro"/>
</dbReference>
<evidence type="ECO:0000256" key="2">
    <source>
        <dbReference type="ARBA" id="ARBA00023125"/>
    </source>
</evidence>
<accession>A0A1P9WYE4</accession>
<dbReference type="AlphaFoldDB" id="A0A1P9WYE4"/>
<dbReference type="PANTHER" id="PTHR43214:SF43">
    <property type="entry name" value="TWO-COMPONENT RESPONSE REGULATOR"/>
    <property type="match status" value="1"/>
</dbReference>
<dbReference type="Proteomes" id="UP000187941">
    <property type="component" value="Chromosome"/>
</dbReference>
<dbReference type="EMBL" id="CP014263">
    <property type="protein sequence ID" value="AQG80384.1"/>
    <property type="molecule type" value="Genomic_DNA"/>
</dbReference>
<keyword evidence="7" id="KW-1185">Reference proteome</keyword>
<dbReference type="Pfam" id="PF00072">
    <property type="entry name" value="Response_reg"/>
    <property type="match status" value="1"/>
</dbReference>
<protein>
    <recommendedName>
        <fullName evidence="5">Response regulatory domain-containing protein</fullName>
    </recommendedName>
</protein>
<keyword evidence="2" id="KW-0238">DNA-binding</keyword>
<dbReference type="CDD" id="cd06170">
    <property type="entry name" value="LuxR_C_like"/>
    <property type="match status" value="1"/>
</dbReference>
<dbReference type="STRING" id="1178516.AWR27_14270"/>
<dbReference type="SMART" id="SM00421">
    <property type="entry name" value="HTH_LUXR"/>
    <property type="match status" value="1"/>
</dbReference>
<name>A0A1P9WYE4_9BACT</name>